<dbReference type="RefSeq" id="WP_344265021.1">
    <property type="nucleotide sequence ID" value="NZ_BAAAMJ010000057.1"/>
</dbReference>
<name>A0ABP5B466_9ACTN</name>
<gene>
    <name evidence="3" type="ORF">GCM10009716_42110</name>
</gene>
<comment type="caution">
    <text evidence="3">The sequence shown here is derived from an EMBL/GenBank/DDBJ whole genome shotgun (WGS) entry which is preliminary data.</text>
</comment>
<dbReference type="Proteomes" id="UP001501303">
    <property type="component" value="Unassembled WGS sequence"/>
</dbReference>
<feature type="domain" description="DUF8129" evidence="2">
    <location>
        <begin position="6"/>
        <end position="62"/>
    </location>
</feature>
<feature type="region of interest" description="Disordered" evidence="1">
    <location>
        <begin position="59"/>
        <end position="117"/>
    </location>
</feature>
<evidence type="ECO:0000313" key="4">
    <source>
        <dbReference type="Proteomes" id="UP001501303"/>
    </source>
</evidence>
<reference evidence="4" key="1">
    <citation type="journal article" date="2019" name="Int. J. Syst. Evol. Microbiol.">
        <title>The Global Catalogue of Microorganisms (GCM) 10K type strain sequencing project: providing services to taxonomists for standard genome sequencing and annotation.</title>
        <authorList>
            <consortium name="The Broad Institute Genomics Platform"/>
            <consortium name="The Broad Institute Genome Sequencing Center for Infectious Disease"/>
            <person name="Wu L."/>
            <person name="Ma J."/>
        </authorList>
    </citation>
    <scope>NUCLEOTIDE SEQUENCE [LARGE SCALE GENOMIC DNA]</scope>
    <source>
        <strain evidence="4">JCM 13581</strain>
    </source>
</reference>
<proteinExistence type="predicted"/>
<dbReference type="InterPro" id="IPR058442">
    <property type="entry name" value="DUF8129"/>
</dbReference>
<dbReference type="EMBL" id="BAAAMJ010000057">
    <property type="protein sequence ID" value="GAA1930187.1"/>
    <property type="molecule type" value="Genomic_DNA"/>
</dbReference>
<keyword evidence="4" id="KW-1185">Reference proteome</keyword>
<evidence type="ECO:0000313" key="3">
    <source>
        <dbReference type="EMBL" id="GAA1930187.1"/>
    </source>
</evidence>
<accession>A0ABP5B466</accession>
<organism evidence="3 4">
    <name type="scientific">Streptomyces sodiiphilus</name>
    <dbReference type="NCBI Taxonomy" id="226217"/>
    <lineage>
        <taxon>Bacteria</taxon>
        <taxon>Bacillati</taxon>
        <taxon>Actinomycetota</taxon>
        <taxon>Actinomycetes</taxon>
        <taxon>Kitasatosporales</taxon>
        <taxon>Streptomycetaceae</taxon>
        <taxon>Streptomyces</taxon>
    </lineage>
</organism>
<dbReference type="Pfam" id="PF26450">
    <property type="entry name" value="DUF8129"/>
    <property type="match status" value="1"/>
</dbReference>
<evidence type="ECO:0000259" key="2">
    <source>
        <dbReference type="Pfam" id="PF26450"/>
    </source>
</evidence>
<protein>
    <recommendedName>
        <fullName evidence="2">DUF8129 domain-containing protein</fullName>
    </recommendedName>
</protein>
<sequence>MATSQHDDLPVPGYDQLAAGEIQHRIRSLEVEDLRRLLDHEREHADRVQVTEVIKARLGELDAGATPSPGGSPRPGQAEATRGGSPVDPATTPQPFSSPPHGSPHQRGKPKGDERRP</sequence>
<evidence type="ECO:0000256" key="1">
    <source>
        <dbReference type="SAM" id="MobiDB-lite"/>
    </source>
</evidence>